<evidence type="ECO:0000313" key="1">
    <source>
        <dbReference type="EMBL" id="EPD99213.1"/>
    </source>
</evidence>
<name>S3BD56_9BURK</name>
<dbReference type="PATRIC" id="fig|1203554.3.peg.1311"/>
<dbReference type="STRING" id="1203554.HMPREF1476_01250"/>
<accession>S3BD56</accession>
<proteinExistence type="predicted"/>
<dbReference type="EMBL" id="ATCF01000017">
    <property type="protein sequence ID" value="EPD99213.1"/>
    <property type="molecule type" value="Genomic_DNA"/>
</dbReference>
<sequence length="73" mass="8550">MTVGRRKNWKNQGFLKQRKPKMVRTEQLKYIQLLHERGEGSLKISKRLGLSRNTVRKYLALLDSGQPILSTVR</sequence>
<protein>
    <submittedName>
        <fullName evidence="1">Uncharacterized protein</fullName>
    </submittedName>
</protein>
<dbReference type="eggNOG" id="ENOG5032QPT">
    <property type="taxonomic scope" value="Bacteria"/>
</dbReference>
<dbReference type="HOGENOM" id="CLU_201281_0_0_4"/>
<keyword evidence="2" id="KW-1185">Reference proteome</keyword>
<dbReference type="SUPFAM" id="SSF109709">
    <property type="entry name" value="KorB DNA-binding domain-like"/>
    <property type="match status" value="1"/>
</dbReference>
<dbReference type="Proteomes" id="UP000014400">
    <property type="component" value="Unassembled WGS sequence"/>
</dbReference>
<dbReference type="AlphaFoldDB" id="S3BD56"/>
<gene>
    <name evidence="1" type="ORF">HMPREF1476_01250</name>
</gene>
<dbReference type="Gene3D" id="1.10.10.2830">
    <property type="match status" value="1"/>
</dbReference>
<comment type="caution">
    <text evidence="1">The sequence shown here is derived from an EMBL/GenBank/DDBJ whole genome shotgun (WGS) entry which is preliminary data.</text>
</comment>
<organism evidence="1 2">
    <name type="scientific">Sutterella wadsworthensis HGA0223</name>
    <dbReference type="NCBI Taxonomy" id="1203554"/>
    <lineage>
        <taxon>Bacteria</taxon>
        <taxon>Pseudomonadati</taxon>
        <taxon>Pseudomonadota</taxon>
        <taxon>Betaproteobacteria</taxon>
        <taxon>Burkholderiales</taxon>
        <taxon>Sutterellaceae</taxon>
        <taxon>Sutterella</taxon>
    </lineage>
</organism>
<evidence type="ECO:0000313" key="2">
    <source>
        <dbReference type="Proteomes" id="UP000014400"/>
    </source>
</evidence>
<reference evidence="1 2" key="1">
    <citation type="submission" date="2013-04" db="EMBL/GenBank/DDBJ databases">
        <title>The Genome Sequence of Sutterella wadsworthensis HGA0223.</title>
        <authorList>
            <consortium name="The Broad Institute Genomics Platform"/>
            <person name="Earl A."/>
            <person name="Ward D."/>
            <person name="Feldgarden M."/>
            <person name="Gevers D."/>
            <person name="Schmidt T.M."/>
            <person name="Dover J."/>
            <person name="Dai D."/>
            <person name="Walker B."/>
            <person name="Young S."/>
            <person name="Zeng Q."/>
            <person name="Gargeya S."/>
            <person name="Fitzgerald M."/>
            <person name="Haas B."/>
            <person name="Abouelleil A."/>
            <person name="Allen A.W."/>
            <person name="Alvarado L."/>
            <person name="Arachchi H.M."/>
            <person name="Berlin A.M."/>
            <person name="Chapman S.B."/>
            <person name="Gainer-Dewar J."/>
            <person name="Goldberg J."/>
            <person name="Griggs A."/>
            <person name="Gujja S."/>
            <person name="Hansen M."/>
            <person name="Howarth C."/>
            <person name="Imamovic A."/>
            <person name="Ireland A."/>
            <person name="Larimer J."/>
            <person name="McCowan C."/>
            <person name="Murphy C."/>
            <person name="Pearson M."/>
            <person name="Poon T.W."/>
            <person name="Priest M."/>
            <person name="Roberts A."/>
            <person name="Saif S."/>
            <person name="Shea T."/>
            <person name="Sisk P."/>
            <person name="Sykes S."/>
            <person name="Wortman J."/>
            <person name="Nusbaum C."/>
            <person name="Birren B."/>
        </authorList>
    </citation>
    <scope>NUCLEOTIDE SEQUENCE [LARGE SCALE GENOMIC DNA]</scope>
    <source>
        <strain evidence="1 2">HGA0223</strain>
    </source>
</reference>